<sequence length="68" mass="7772">TESTSEHCKGLDECACMHVCINCMYAALICTVLCQNTGFVFYNMLPDQNNAHRCRYDQEKKASVKFQD</sequence>
<proteinExistence type="predicted"/>
<name>A0A1A8UBZ1_NOTFU</name>
<feature type="non-terminal residue" evidence="1">
    <location>
        <position position="1"/>
    </location>
</feature>
<organism evidence="1">
    <name type="scientific">Nothobranchius furzeri</name>
    <name type="common">Turquoise killifish</name>
    <dbReference type="NCBI Taxonomy" id="105023"/>
    <lineage>
        <taxon>Eukaryota</taxon>
        <taxon>Metazoa</taxon>
        <taxon>Chordata</taxon>
        <taxon>Craniata</taxon>
        <taxon>Vertebrata</taxon>
        <taxon>Euteleostomi</taxon>
        <taxon>Actinopterygii</taxon>
        <taxon>Neopterygii</taxon>
        <taxon>Teleostei</taxon>
        <taxon>Neoteleostei</taxon>
        <taxon>Acanthomorphata</taxon>
        <taxon>Ovalentaria</taxon>
        <taxon>Atherinomorphae</taxon>
        <taxon>Cyprinodontiformes</taxon>
        <taxon>Nothobranchiidae</taxon>
        <taxon>Nothobranchius</taxon>
    </lineage>
</organism>
<protein>
    <submittedName>
        <fullName evidence="1">Uncharacterized protein</fullName>
    </submittedName>
</protein>
<accession>A0A1A8UBZ1</accession>
<feature type="non-terminal residue" evidence="1">
    <location>
        <position position="68"/>
    </location>
</feature>
<dbReference type="EMBL" id="HAEJ01005352">
    <property type="protein sequence ID" value="SBS45809.1"/>
    <property type="molecule type" value="Transcribed_RNA"/>
</dbReference>
<gene>
    <name evidence="1" type="primary">Nfu_g_1_010248</name>
</gene>
<evidence type="ECO:0000313" key="1">
    <source>
        <dbReference type="EMBL" id="SBS45809.1"/>
    </source>
</evidence>
<dbReference type="AlphaFoldDB" id="A0A1A8UBZ1"/>
<reference evidence="1" key="2">
    <citation type="submission" date="2016-06" db="EMBL/GenBank/DDBJ databases">
        <title>The genome of a short-lived fish provides insights into sex chromosome evolution and the genetic control of aging.</title>
        <authorList>
            <person name="Reichwald K."/>
            <person name="Felder M."/>
            <person name="Petzold A."/>
            <person name="Koch P."/>
            <person name="Groth M."/>
            <person name="Platzer M."/>
        </authorList>
    </citation>
    <scope>NUCLEOTIDE SEQUENCE</scope>
    <source>
        <tissue evidence="1">Brain</tissue>
    </source>
</reference>
<reference evidence="1" key="1">
    <citation type="submission" date="2016-05" db="EMBL/GenBank/DDBJ databases">
        <authorList>
            <person name="Lavstsen T."/>
            <person name="Jespersen J.S."/>
        </authorList>
    </citation>
    <scope>NUCLEOTIDE SEQUENCE</scope>
    <source>
        <tissue evidence="1">Brain</tissue>
    </source>
</reference>